<evidence type="ECO:0000256" key="2">
    <source>
        <dbReference type="ARBA" id="ARBA00022448"/>
    </source>
</evidence>
<evidence type="ECO:0000313" key="9">
    <source>
        <dbReference type="Proteomes" id="UP000239494"/>
    </source>
</evidence>
<name>A0A2T0SXG9_9PSEU</name>
<feature type="transmembrane region" description="Helical" evidence="6">
    <location>
        <begin position="443"/>
        <end position="462"/>
    </location>
</feature>
<dbReference type="GO" id="GO:0022857">
    <property type="term" value="F:transmembrane transporter activity"/>
    <property type="evidence" value="ECO:0007669"/>
    <property type="project" value="InterPro"/>
</dbReference>
<dbReference type="PANTHER" id="PTHR42718:SF9">
    <property type="entry name" value="MAJOR FACILITATOR SUPERFAMILY MULTIDRUG TRANSPORTER MFSC"/>
    <property type="match status" value="1"/>
</dbReference>
<feature type="transmembrane region" description="Helical" evidence="6">
    <location>
        <begin position="228"/>
        <end position="250"/>
    </location>
</feature>
<evidence type="ECO:0000256" key="6">
    <source>
        <dbReference type="SAM" id="Phobius"/>
    </source>
</evidence>
<dbReference type="PANTHER" id="PTHR42718">
    <property type="entry name" value="MAJOR FACILITATOR SUPERFAMILY MULTIDRUG TRANSPORTER MFSC"/>
    <property type="match status" value="1"/>
</dbReference>
<keyword evidence="5 6" id="KW-0472">Membrane</keyword>
<comment type="subcellular location">
    <subcellularLocation>
        <location evidence="1">Cell membrane</location>
        <topology evidence="1">Multi-pass membrane protein</topology>
    </subcellularLocation>
</comment>
<protein>
    <submittedName>
        <fullName evidence="8">MFS transporter</fullName>
    </submittedName>
</protein>
<feature type="transmembrane region" description="Helical" evidence="6">
    <location>
        <begin position="271"/>
        <end position="296"/>
    </location>
</feature>
<keyword evidence="3 6" id="KW-0812">Transmembrane</keyword>
<dbReference type="AlphaFoldDB" id="A0A2T0SXG9"/>
<feature type="transmembrane region" description="Helical" evidence="6">
    <location>
        <begin position="54"/>
        <end position="73"/>
    </location>
</feature>
<evidence type="ECO:0000256" key="3">
    <source>
        <dbReference type="ARBA" id="ARBA00022692"/>
    </source>
</evidence>
<evidence type="ECO:0000313" key="8">
    <source>
        <dbReference type="EMBL" id="PRY38121.1"/>
    </source>
</evidence>
<reference evidence="8 9" key="1">
    <citation type="submission" date="2018-03" db="EMBL/GenBank/DDBJ databases">
        <title>Genomic Encyclopedia of Archaeal and Bacterial Type Strains, Phase II (KMG-II): from individual species to whole genera.</title>
        <authorList>
            <person name="Goeker M."/>
        </authorList>
    </citation>
    <scope>NUCLEOTIDE SEQUENCE [LARGE SCALE GENOMIC DNA]</scope>
    <source>
        <strain evidence="8 9">DSM 44720</strain>
    </source>
</reference>
<dbReference type="InterPro" id="IPR036259">
    <property type="entry name" value="MFS_trans_sf"/>
</dbReference>
<feature type="transmembrane region" description="Helical" evidence="6">
    <location>
        <begin position="342"/>
        <end position="362"/>
    </location>
</feature>
<dbReference type="SUPFAM" id="SSF103473">
    <property type="entry name" value="MFS general substrate transporter"/>
    <property type="match status" value="1"/>
</dbReference>
<evidence type="ECO:0000256" key="4">
    <source>
        <dbReference type="ARBA" id="ARBA00022989"/>
    </source>
</evidence>
<evidence type="ECO:0000256" key="1">
    <source>
        <dbReference type="ARBA" id="ARBA00004651"/>
    </source>
</evidence>
<keyword evidence="9" id="KW-1185">Reference proteome</keyword>
<gene>
    <name evidence="8" type="ORF">CLV43_109341</name>
</gene>
<comment type="caution">
    <text evidence="8">The sequence shown here is derived from an EMBL/GenBank/DDBJ whole genome shotgun (WGS) entry which is preliminary data.</text>
</comment>
<dbReference type="EMBL" id="PVTF01000009">
    <property type="protein sequence ID" value="PRY38121.1"/>
    <property type="molecule type" value="Genomic_DNA"/>
</dbReference>
<dbReference type="Proteomes" id="UP000239494">
    <property type="component" value="Unassembled WGS sequence"/>
</dbReference>
<feature type="transmembrane region" description="Helical" evidence="6">
    <location>
        <begin position="412"/>
        <end position="431"/>
    </location>
</feature>
<dbReference type="InterPro" id="IPR020846">
    <property type="entry name" value="MFS_dom"/>
</dbReference>
<dbReference type="RefSeq" id="WP_106191154.1">
    <property type="nucleotide sequence ID" value="NZ_PVTF01000009.1"/>
</dbReference>
<accession>A0A2T0SXG9</accession>
<dbReference type="PROSITE" id="PS50850">
    <property type="entry name" value="MFS"/>
    <property type="match status" value="1"/>
</dbReference>
<feature type="transmembrane region" description="Helical" evidence="6">
    <location>
        <begin position="368"/>
        <end position="391"/>
    </location>
</feature>
<keyword evidence="4 6" id="KW-1133">Transmembrane helix</keyword>
<feature type="transmembrane region" description="Helical" evidence="6">
    <location>
        <begin position="23"/>
        <end position="42"/>
    </location>
</feature>
<sequence length="471" mass="48082">MTSVSLEQPSTAVRAPRALTPTLVYIGLLIAVVSSLGAPLIPTVAADYDVSLGSAQWSVTLTLLVGALASPVVGKLGDGPWRRQVLLTALVVLLAGSVLAAFPLPFALMLAGRAMQGVGLALLPLLMSVARDNLAPDAARAAVATLSVTAVVGIGLGYPLMGLIAGSLGFHAGFWLAAGLGVVAIALVAVVVPASPTRVAKPFDVVGTVLLGPGIACLLVGLSEGPVWGWGSPRTLVAFAVAAVLLGVWFRRELRTPHPLVNLRLMRNPSVLAANATGLVAGVGMYMLMSMVIRYVQTPTSESYGLGAPVVVAGLVLVPMSACSFAVNTLVGRLGASVSPRVLLPTGVGMFAVALLLFAVARSRLWEMFVVMGFAGLGTGLVFAVLPRMVVAGVPMEETSSGLAMHQVLRTVGYSVGSALSATILTARTVAPSRFPDNGGYTVGAVVAIALCVVAGVGGRLLQARPVPREP</sequence>
<dbReference type="GO" id="GO:0005886">
    <property type="term" value="C:plasma membrane"/>
    <property type="evidence" value="ECO:0007669"/>
    <property type="project" value="UniProtKB-SubCell"/>
</dbReference>
<dbReference type="Pfam" id="PF07690">
    <property type="entry name" value="MFS_1"/>
    <property type="match status" value="1"/>
</dbReference>
<proteinExistence type="predicted"/>
<feature type="domain" description="Major facilitator superfamily (MFS) profile" evidence="7">
    <location>
        <begin position="15"/>
        <end position="467"/>
    </location>
</feature>
<organism evidence="8 9">
    <name type="scientific">Umezawaea tangerina</name>
    <dbReference type="NCBI Taxonomy" id="84725"/>
    <lineage>
        <taxon>Bacteria</taxon>
        <taxon>Bacillati</taxon>
        <taxon>Actinomycetota</taxon>
        <taxon>Actinomycetes</taxon>
        <taxon>Pseudonocardiales</taxon>
        <taxon>Pseudonocardiaceae</taxon>
        <taxon>Umezawaea</taxon>
    </lineage>
</organism>
<evidence type="ECO:0000256" key="5">
    <source>
        <dbReference type="ARBA" id="ARBA00023136"/>
    </source>
</evidence>
<feature type="transmembrane region" description="Helical" evidence="6">
    <location>
        <begin position="85"/>
        <end position="104"/>
    </location>
</feature>
<feature type="transmembrane region" description="Helical" evidence="6">
    <location>
        <begin position="141"/>
        <end position="160"/>
    </location>
</feature>
<feature type="transmembrane region" description="Helical" evidence="6">
    <location>
        <begin position="172"/>
        <end position="191"/>
    </location>
</feature>
<feature type="transmembrane region" description="Helical" evidence="6">
    <location>
        <begin position="308"/>
        <end position="330"/>
    </location>
</feature>
<feature type="transmembrane region" description="Helical" evidence="6">
    <location>
        <begin position="110"/>
        <end position="129"/>
    </location>
</feature>
<dbReference type="Gene3D" id="1.20.1250.20">
    <property type="entry name" value="MFS general substrate transporter like domains"/>
    <property type="match status" value="2"/>
</dbReference>
<dbReference type="InterPro" id="IPR011701">
    <property type="entry name" value="MFS"/>
</dbReference>
<feature type="transmembrane region" description="Helical" evidence="6">
    <location>
        <begin position="203"/>
        <end position="222"/>
    </location>
</feature>
<keyword evidence="2" id="KW-0813">Transport</keyword>
<dbReference type="OrthoDB" id="4484751at2"/>
<evidence type="ECO:0000259" key="7">
    <source>
        <dbReference type="PROSITE" id="PS50850"/>
    </source>
</evidence>